<feature type="region of interest" description="Disordered" evidence="1">
    <location>
        <begin position="611"/>
        <end position="639"/>
    </location>
</feature>
<feature type="compositionally biased region" description="Basic and acidic residues" evidence="1">
    <location>
        <begin position="616"/>
        <end position="627"/>
    </location>
</feature>
<dbReference type="Proteomes" id="UP000635477">
    <property type="component" value="Unassembled WGS sequence"/>
</dbReference>
<comment type="caution">
    <text evidence="3">The sequence shown here is derived from an EMBL/GenBank/DDBJ whole genome shotgun (WGS) entry which is preliminary data.</text>
</comment>
<dbReference type="OrthoDB" id="193703at2759"/>
<dbReference type="EMBL" id="JABEYC010000162">
    <property type="protein sequence ID" value="KAF4981542.1"/>
    <property type="molecule type" value="Genomic_DNA"/>
</dbReference>
<reference evidence="3" key="1">
    <citation type="journal article" date="2020" name="BMC Genomics">
        <title>Correction to: Identification and distribution of gene clusters required for synthesis of sphingolipid metabolism inhibitors in diverse species of the filamentous fungus Fusarium.</title>
        <authorList>
            <person name="Kim H.S."/>
            <person name="Lohmar J.M."/>
            <person name="Busman M."/>
            <person name="Brown D.W."/>
            <person name="Naumann T.A."/>
            <person name="Divon H.H."/>
            <person name="Lysoe E."/>
            <person name="Uhlig S."/>
            <person name="Proctor R.H."/>
        </authorList>
    </citation>
    <scope>NUCLEOTIDE SEQUENCE</scope>
    <source>
        <strain evidence="3">NRRL 22465</strain>
    </source>
</reference>
<gene>
    <name evidence="3" type="ORF">FZEAL_2667</name>
</gene>
<sequence>MTTILFNPFDALGIDAKPASRSDIIRAWTGAMKARHPDHSTHGSVASFPTLEQVQEARTFLLAALGHKTLDEEVREFQHWPRIFYPDTATHDKSPFRDHGPHSDYLQCPECRGVWPRDRLSAHIKTHRKLGCGYCDYQAVFHSKQDMESHREVCRGATHKAQSCLYCGRLVDFKKLLQHMGTHHASFPRDCDQCLRCDEGRRYFELVDHIKLDHELIQCPFCDDRHHKHQLHHHLDSQHALEGCASCPEQICSAADVVHHAREFHHALACPACKMGVFDQDLFTHLRGSHYFTECLDCPFVDWTVNGSDLSHFKSHQWTLCRVQDCIETVEQGALHLHLARCHDLLTCPHCVECFDTSAALEEHASNRHPRVECVDCTPAREMLESEYHEHQRQVHGKQDCPFCPVRSEEQESLQRHIYDYHAPTKSCPVCSFKLTASQRDDHLRQQHGYRDCDFCGLMTSPLDMPDHLVDHGDLDSCVRCDKRMLRTEMSHHLVLEHGYTMRSPERSTASDGQHRTRKSLKRPHPQDSDDGDSSFDGEQWNGQDSTTESSREDSAPPRRPPAATEAASASRRRADLTGTPYGSSGDCPYGCKNANVKGGQYLNLDQHMRRRHNEKRRDTKRRKEETVQCVDGKGTHSKSNVSRCALCKAAKDAARAREAADGQTEEDEQDEA</sequence>
<evidence type="ECO:0000313" key="4">
    <source>
        <dbReference type="Proteomes" id="UP000635477"/>
    </source>
</evidence>
<proteinExistence type="predicted"/>
<feature type="domain" description="C2H2-type" evidence="2">
    <location>
        <begin position="348"/>
        <end position="369"/>
    </location>
</feature>
<feature type="region of interest" description="Disordered" evidence="1">
    <location>
        <begin position="497"/>
        <end position="589"/>
    </location>
</feature>
<accession>A0A8H4XMJ2</accession>
<organism evidence="3 4">
    <name type="scientific">Fusarium zealandicum</name>
    <dbReference type="NCBI Taxonomy" id="1053134"/>
    <lineage>
        <taxon>Eukaryota</taxon>
        <taxon>Fungi</taxon>
        <taxon>Dikarya</taxon>
        <taxon>Ascomycota</taxon>
        <taxon>Pezizomycotina</taxon>
        <taxon>Sordariomycetes</taxon>
        <taxon>Hypocreomycetidae</taxon>
        <taxon>Hypocreales</taxon>
        <taxon>Nectriaceae</taxon>
        <taxon>Fusarium</taxon>
        <taxon>Fusarium staphyleae species complex</taxon>
    </lineage>
</organism>
<keyword evidence="4" id="KW-1185">Reference proteome</keyword>
<feature type="region of interest" description="Disordered" evidence="1">
    <location>
        <begin position="653"/>
        <end position="673"/>
    </location>
</feature>
<dbReference type="PROSITE" id="PS00028">
    <property type="entry name" value="ZINC_FINGER_C2H2_1"/>
    <property type="match status" value="1"/>
</dbReference>
<evidence type="ECO:0000313" key="3">
    <source>
        <dbReference type="EMBL" id="KAF4981542.1"/>
    </source>
</evidence>
<dbReference type="AlphaFoldDB" id="A0A8H4XMJ2"/>
<reference evidence="3" key="2">
    <citation type="submission" date="2020-05" db="EMBL/GenBank/DDBJ databases">
        <authorList>
            <person name="Kim H.-S."/>
            <person name="Proctor R.H."/>
            <person name="Brown D.W."/>
        </authorList>
    </citation>
    <scope>NUCLEOTIDE SEQUENCE</scope>
    <source>
        <strain evidence="3">NRRL 22465</strain>
    </source>
</reference>
<dbReference type="InterPro" id="IPR013087">
    <property type="entry name" value="Znf_C2H2_type"/>
</dbReference>
<dbReference type="SMART" id="SM00355">
    <property type="entry name" value="ZnF_C2H2"/>
    <property type="match status" value="12"/>
</dbReference>
<evidence type="ECO:0000259" key="2">
    <source>
        <dbReference type="PROSITE" id="PS00028"/>
    </source>
</evidence>
<protein>
    <recommendedName>
        <fullName evidence="2">C2H2-type domain-containing protein</fullName>
    </recommendedName>
</protein>
<feature type="compositionally biased region" description="Acidic residues" evidence="1">
    <location>
        <begin position="664"/>
        <end position="673"/>
    </location>
</feature>
<name>A0A8H4XMJ2_9HYPO</name>
<evidence type="ECO:0000256" key="1">
    <source>
        <dbReference type="SAM" id="MobiDB-lite"/>
    </source>
</evidence>